<proteinExistence type="inferred from homology"/>
<dbReference type="InterPro" id="IPR006015">
    <property type="entry name" value="Universal_stress_UspA"/>
</dbReference>
<dbReference type="Proteomes" id="UP001597100">
    <property type="component" value="Unassembled WGS sequence"/>
</dbReference>
<dbReference type="Pfam" id="PF00582">
    <property type="entry name" value="Usp"/>
    <property type="match status" value="1"/>
</dbReference>
<evidence type="ECO:0000256" key="1">
    <source>
        <dbReference type="ARBA" id="ARBA00008791"/>
    </source>
</evidence>
<dbReference type="SUPFAM" id="SSF52402">
    <property type="entry name" value="Adenine nucleotide alpha hydrolases-like"/>
    <property type="match status" value="1"/>
</dbReference>
<evidence type="ECO:0000313" key="3">
    <source>
        <dbReference type="EMBL" id="MFD0976921.1"/>
    </source>
</evidence>
<keyword evidence="4" id="KW-1185">Reference proteome</keyword>
<sequence>MKKIIYATDYSSGSVAALKYAVSLGELIREDVIVLHIYDPEEEHSAEGKQAARKKHQENLASFCKENLGEIYHSSDLSYAAIKGSNVSEAILEFVRDINIHMIVMGACGTSTIKEMFLGSTTKHMSDISPFPVLAVPPSFELGKLESVMFSSLFRKEDVGHLEDLIHILNPAKPEINIVHITHKDEPVASTAMEGFKDLVERKIDYSELKFHSIHSDHVYQSLENAIEDMVPDLVVMPNLKEKNEVDKVIIRDKIKKMQSCTKIPILTFSSN</sequence>
<dbReference type="Gene3D" id="3.40.50.12370">
    <property type="match status" value="1"/>
</dbReference>
<reference evidence="4" key="1">
    <citation type="journal article" date="2019" name="Int. J. Syst. Evol. Microbiol.">
        <title>The Global Catalogue of Microorganisms (GCM) 10K type strain sequencing project: providing services to taxonomists for standard genome sequencing and annotation.</title>
        <authorList>
            <consortium name="The Broad Institute Genomics Platform"/>
            <consortium name="The Broad Institute Genome Sequencing Center for Infectious Disease"/>
            <person name="Wu L."/>
            <person name="Ma J."/>
        </authorList>
    </citation>
    <scope>NUCLEOTIDE SEQUENCE [LARGE SCALE GENOMIC DNA]</scope>
    <source>
        <strain evidence="4">CCUG 60898</strain>
    </source>
</reference>
<evidence type="ECO:0000259" key="2">
    <source>
        <dbReference type="Pfam" id="PF00582"/>
    </source>
</evidence>
<name>A0ABW3IG69_9FLAO</name>
<comment type="caution">
    <text evidence="3">The sequence shown here is derived from an EMBL/GenBank/DDBJ whole genome shotgun (WGS) entry which is preliminary data.</text>
</comment>
<organism evidence="3 4">
    <name type="scientific">Salinimicrobium gaetbulicola</name>
    <dbReference type="NCBI Taxonomy" id="999702"/>
    <lineage>
        <taxon>Bacteria</taxon>
        <taxon>Pseudomonadati</taxon>
        <taxon>Bacteroidota</taxon>
        <taxon>Flavobacteriia</taxon>
        <taxon>Flavobacteriales</taxon>
        <taxon>Flavobacteriaceae</taxon>
        <taxon>Salinimicrobium</taxon>
    </lineage>
</organism>
<dbReference type="PANTHER" id="PTHR46268:SF6">
    <property type="entry name" value="UNIVERSAL STRESS PROTEIN UP12"/>
    <property type="match status" value="1"/>
</dbReference>
<gene>
    <name evidence="3" type="ORF">ACFQ1G_08965</name>
</gene>
<feature type="domain" description="UspA" evidence="2">
    <location>
        <begin position="1"/>
        <end position="137"/>
    </location>
</feature>
<dbReference type="PANTHER" id="PTHR46268">
    <property type="entry name" value="STRESS RESPONSE PROTEIN NHAX"/>
    <property type="match status" value="1"/>
</dbReference>
<dbReference type="RefSeq" id="WP_380738759.1">
    <property type="nucleotide sequence ID" value="NZ_JBHTJP010000034.1"/>
</dbReference>
<dbReference type="CDD" id="cd00293">
    <property type="entry name" value="USP-like"/>
    <property type="match status" value="1"/>
</dbReference>
<accession>A0ABW3IG69</accession>
<dbReference type="InterPro" id="IPR006016">
    <property type="entry name" value="UspA"/>
</dbReference>
<dbReference type="EMBL" id="JBHTJP010000034">
    <property type="protein sequence ID" value="MFD0976921.1"/>
    <property type="molecule type" value="Genomic_DNA"/>
</dbReference>
<comment type="similarity">
    <text evidence="1">Belongs to the universal stress protein A family.</text>
</comment>
<protein>
    <submittedName>
        <fullName evidence="3">Universal stress protein</fullName>
    </submittedName>
</protein>
<dbReference type="PRINTS" id="PR01438">
    <property type="entry name" value="UNVRSLSTRESS"/>
</dbReference>
<evidence type="ECO:0000313" key="4">
    <source>
        <dbReference type="Proteomes" id="UP001597100"/>
    </source>
</evidence>